<accession>A0A0H5S1B0</accession>
<organism evidence="7">
    <name type="scientific">Brugia malayi</name>
    <name type="common">Filarial nematode worm</name>
    <dbReference type="NCBI Taxonomy" id="6279"/>
    <lineage>
        <taxon>Eukaryota</taxon>
        <taxon>Metazoa</taxon>
        <taxon>Ecdysozoa</taxon>
        <taxon>Nematoda</taxon>
        <taxon>Chromadorea</taxon>
        <taxon>Rhabditida</taxon>
        <taxon>Spirurina</taxon>
        <taxon>Spiruromorpha</taxon>
        <taxon>Filarioidea</taxon>
        <taxon>Onchocercidae</taxon>
        <taxon>Brugia</taxon>
    </lineage>
</organism>
<reference evidence="7" key="2">
    <citation type="submission" date="2012-12" db="EMBL/GenBank/DDBJ databases">
        <authorList>
            <person name="Gao Y.W."/>
            <person name="Fan S.T."/>
            <person name="Sun H.T."/>
            <person name="Wang Z."/>
            <person name="Gao X.L."/>
            <person name="Li Y.G."/>
            <person name="Wang T.C."/>
            <person name="Zhang K."/>
            <person name="Xu W.W."/>
            <person name="Yu Z.J."/>
            <person name="Xia X.Z."/>
        </authorList>
    </citation>
    <scope>NUCLEOTIDE SEQUENCE</scope>
    <source>
        <strain evidence="7">FR3</strain>
    </source>
</reference>
<dbReference type="GO" id="GO:0000448">
    <property type="term" value="P:cleavage in ITS2 between 5.8S rRNA and LSU-rRNA of tricistronic rRNA transcript (SSU-rRNA, 5.8S rRNA, LSU-rRNA)"/>
    <property type="evidence" value="ECO:0007669"/>
    <property type="project" value="TreeGrafter"/>
</dbReference>
<keyword evidence="4" id="KW-0418">Kinase</keyword>
<dbReference type="InterPro" id="IPR045116">
    <property type="entry name" value="Clp1/Grc3"/>
</dbReference>
<keyword evidence="2" id="KW-0808">Transferase</keyword>
<evidence type="ECO:0000313" key="7">
    <source>
        <dbReference type="EMBL" id="CRZ22425.1"/>
    </source>
</evidence>
<evidence type="ECO:0000256" key="3">
    <source>
        <dbReference type="ARBA" id="ARBA00022741"/>
    </source>
</evidence>
<evidence type="ECO:0000256" key="4">
    <source>
        <dbReference type="ARBA" id="ARBA00022777"/>
    </source>
</evidence>
<dbReference type="InterPro" id="IPR027417">
    <property type="entry name" value="P-loop_NTPase"/>
</dbReference>
<keyword evidence="3" id="KW-0547">Nucleotide-binding</keyword>
<comment type="similarity">
    <text evidence="1">Belongs to the Clp1 family. NOL9/GRC3 subfamily.</text>
</comment>
<sequence length="573" mass="64987">MSNDIKSLDGYFHQCYRPDYSLAILKHNCRISIFGVFDIQILFGKVVSRGYEFEPGAYAEERFIKIAAPYSIGPPAQFVSFQDNLFNLHRVKWRLKELTNAVDSILKEFENGDSVLLFRFNFSKICACLRELYGQIFFLPSNYNECYSVGPLCSALQIRYPPLYSGRTAESISQLMEQILNESQKGKRNITMVIGNKNTGKSMLTRVLANSVLGKGRSPPYILDCDVGQPEMNPPGSISLLKVTSPLLGAPPFQQRILLSDTYFYGKICVNDDSSSYLVILRKLLDCFLNDSLSSSPLFINTCGWVEGKGASLLDEMLELFDPDFVFTFVDSTGSNYMVKQSVMNGNAKPLVFYGDAIEKPMHMIYSSSVLRNLRITAYMAELCPIPTLKSFADAAPSAILFRDVAVLIHTNEPFPSNHIFAVLNCTFVALCVHNSINQSEEGKRLFDDQDMPILLNPDKIDALRVVGYGFIRAIDLEERMFFISTPLEFSDLQEVNVLARGLNIDLPQHFLISQGRSAIPYVVRERSSSFHTELFKELKIKSAFHRKRFLRMQSQFMVKKPMYRPVHRLVNV</sequence>
<dbReference type="PANTHER" id="PTHR12755:SF3">
    <property type="entry name" value="POLYNUCLEOTIDE 5'-HYDROXYL-KINASE NOL9"/>
    <property type="match status" value="1"/>
</dbReference>
<evidence type="ECO:0000313" key="8">
    <source>
        <dbReference type="WormBase" id="Bm4946"/>
    </source>
</evidence>
<dbReference type="EMBL" id="LN856434">
    <property type="protein sequence ID" value="CRZ22425.1"/>
    <property type="molecule type" value="Genomic_DNA"/>
</dbReference>
<evidence type="ECO:0000256" key="2">
    <source>
        <dbReference type="ARBA" id="ARBA00022679"/>
    </source>
</evidence>
<proteinExistence type="inferred from homology"/>
<evidence type="ECO:0000256" key="5">
    <source>
        <dbReference type="ARBA" id="ARBA00022840"/>
    </source>
</evidence>
<dbReference type="Gene3D" id="3.40.50.300">
    <property type="entry name" value="P-loop containing nucleotide triphosphate hydrolases"/>
    <property type="match status" value="1"/>
</dbReference>
<dbReference type="GO" id="GO:0051731">
    <property type="term" value="F:polynucleotide 5'-hydroxyl-kinase activity"/>
    <property type="evidence" value="ECO:0007669"/>
    <property type="project" value="InterPro"/>
</dbReference>
<dbReference type="InterPro" id="IPR032319">
    <property type="entry name" value="CLP1_P"/>
</dbReference>
<name>A0A0H5S1B0_BRUMA</name>
<reference evidence="7" key="1">
    <citation type="journal article" date="2007" name="Science">
        <title>Draft genome of the filarial nematode parasite Brugia malayi.</title>
        <authorList>
            <person name="Ghedin E."/>
            <person name="Wang S."/>
            <person name="Spiro D."/>
            <person name="Caler E."/>
            <person name="Zhao Q."/>
            <person name="Crabtree J."/>
            <person name="Allen J.E."/>
            <person name="Delcher A.L."/>
            <person name="Guiliano D.B."/>
            <person name="Miranda-Saavedra D."/>
            <person name="Angiuoli S.V."/>
            <person name="Creasy T."/>
            <person name="Amedeo P."/>
            <person name="Haas B."/>
            <person name="El-Sayed N.M."/>
            <person name="Wortman J.R."/>
            <person name="Feldblyum T."/>
            <person name="Tallon L."/>
            <person name="Schatz M."/>
            <person name="Shumway M."/>
            <person name="Koo H."/>
            <person name="Salzberg S.L."/>
            <person name="Schobel S."/>
            <person name="Pertea M."/>
            <person name="Pop M."/>
            <person name="White O."/>
            <person name="Barton G.J."/>
            <person name="Carlow C.K."/>
            <person name="Crawford M.J."/>
            <person name="Daub J."/>
            <person name="Dimmic M.W."/>
            <person name="Estes C.F."/>
            <person name="Foster J.M."/>
            <person name="Ganatra M."/>
            <person name="Gregory W.F."/>
            <person name="Johnson N.M."/>
            <person name="Jin J."/>
            <person name="Komuniecki R."/>
            <person name="Korf I."/>
            <person name="Kumar S."/>
            <person name="Laney S."/>
            <person name="Li B.W."/>
            <person name="Li W."/>
            <person name="Lindblom T.H."/>
            <person name="Lustigman S."/>
            <person name="Ma D."/>
            <person name="Maina C.V."/>
            <person name="Martin D.M."/>
            <person name="McCarter J.P."/>
            <person name="McReynolds L."/>
            <person name="Mitreva M."/>
            <person name="Nutman T.B."/>
            <person name="Parkinson J."/>
            <person name="Peregrin-Alvarez J.M."/>
            <person name="Poole C."/>
            <person name="Ren Q."/>
            <person name="Saunders L."/>
            <person name="Sluder A.E."/>
            <person name="Smith K."/>
            <person name="Stanke M."/>
            <person name="Unnasch T.R."/>
            <person name="Ware J."/>
            <person name="Wei A.D."/>
            <person name="Weil G."/>
            <person name="Williams D.J."/>
            <person name="Zhang Y."/>
            <person name="Williams S.A."/>
            <person name="Fraser-Liggett C."/>
            <person name="Slatko B."/>
            <person name="Blaxter M.L."/>
            <person name="Scott A.L."/>
        </authorList>
    </citation>
    <scope>NUCLEOTIDE SEQUENCE</scope>
    <source>
        <strain evidence="7">FR3</strain>
    </source>
</reference>
<dbReference type="Pfam" id="PF16575">
    <property type="entry name" value="CLP1_P"/>
    <property type="match status" value="1"/>
</dbReference>
<gene>
    <name evidence="8" type="primary">bma-nol-9</name>
    <name evidence="7 8" type="ORF">Bm4946</name>
    <name evidence="7" type="ORF">BM_Bm4946</name>
</gene>
<dbReference type="AlphaFoldDB" id="A0A0H5S1B0"/>
<evidence type="ECO:0000256" key="1">
    <source>
        <dbReference type="ARBA" id="ARBA00011003"/>
    </source>
</evidence>
<feature type="domain" description="Clp1 P-loop" evidence="6">
    <location>
        <begin position="195"/>
        <end position="341"/>
    </location>
</feature>
<dbReference type="OMA" id="HGQIFFL"/>
<dbReference type="GO" id="GO:0005524">
    <property type="term" value="F:ATP binding"/>
    <property type="evidence" value="ECO:0007669"/>
    <property type="project" value="UniProtKB-KW"/>
</dbReference>
<evidence type="ECO:0000259" key="6">
    <source>
        <dbReference type="Pfam" id="PF16575"/>
    </source>
</evidence>
<dbReference type="PANTHER" id="PTHR12755">
    <property type="entry name" value="CLEAVAGE/POLYADENYLATION FACTOR IA SUBUNIT CLP1P"/>
    <property type="match status" value="1"/>
</dbReference>
<keyword evidence="5" id="KW-0067">ATP-binding</keyword>
<protein>
    <submittedName>
        <fullName evidence="7">Bm4946</fullName>
    </submittedName>
</protein>
<dbReference type="WormBase" id="Bm4946">
    <property type="protein sequence ID" value="BM43424"/>
    <property type="gene ID" value="WBGene00225207"/>
    <property type="gene designation" value="Bma-nol-9"/>
</dbReference>
<dbReference type="GO" id="GO:0005634">
    <property type="term" value="C:nucleus"/>
    <property type="evidence" value="ECO:0007669"/>
    <property type="project" value="TreeGrafter"/>
</dbReference>